<gene>
    <name evidence="10" type="ORF">PQR63_03580</name>
</gene>
<dbReference type="InterPro" id="IPR058624">
    <property type="entry name" value="MdtA-like_HH"/>
</dbReference>
<dbReference type="PANTHER" id="PTHR30469">
    <property type="entry name" value="MULTIDRUG RESISTANCE PROTEIN MDTA"/>
    <property type="match status" value="1"/>
</dbReference>
<keyword evidence="3" id="KW-0813">Transport</keyword>
<comment type="similarity">
    <text evidence="2">Belongs to the membrane fusion protein (MFP) (TC 8.A.1) family.</text>
</comment>
<dbReference type="Gene3D" id="2.40.30.170">
    <property type="match status" value="1"/>
</dbReference>
<dbReference type="Pfam" id="PF25967">
    <property type="entry name" value="RND-MFP_C"/>
    <property type="match status" value="1"/>
</dbReference>
<accession>A0ABW8Z383</accession>
<feature type="domain" description="Multidrug resistance protein MdtA-like barrel-sandwich hybrid" evidence="8">
    <location>
        <begin position="63"/>
        <end position="217"/>
    </location>
</feature>
<comment type="caution">
    <text evidence="10">The sequence shown here is derived from an EMBL/GenBank/DDBJ whole genome shotgun (WGS) entry which is preliminary data.</text>
</comment>
<dbReference type="Gene3D" id="6.10.140.1990">
    <property type="match status" value="1"/>
</dbReference>
<evidence type="ECO:0000256" key="4">
    <source>
        <dbReference type="ARBA" id="ARBA00023054"/>
    </source>
</evidence>
<evidence type="ECO:0000313" key="10">
    <source>
        <dbReference type="EMBL" id="MFL9877446.1"/>
    </source>
</evidence>
<evidence type="ECO:0000259" key="8">
    <source>
        <dbReference type="Pfam" id="PF25917"/>
    </source>
</evidence>
<feature type="domain" description="Multidrug resistance protein MdtA-like alpha-helical hairpin" evidence="7">
    <location>
        <begin position="110"/>
        <end position="186"/>
    </location>
</feature>
<evidence type="ECO:0000313" key="11">
    <source>
        <dbReference type="Proteomes" id="UP001629214"/>
    </source>
</evidence>
<dbReference type="EMBL" id="JAQQFR010000002">
    <property type="protein sequence ID" value="MFL9877446.1"/>
    <property type="molecule type" value="Genomic_DNA"/>
</dbReference>
<dbReference type="InterPro" id="IPR058627">
    <property type="entry name" value="MdtA-like_C"/>
</dbReference>
<dbReference type="InterPro" id="IPR006143">
    <property type="entry name" value="RND_pump_MFP"/>
</dbReference>
<dbReference type="Gene3D" id="2.40.420.20">
    <property type="match status" value="1"/>
</dbReference>
<evidence type="ECO:0000259" key="9">
    <source>
        <dbReference type="Pfam" id="PF25967"/>
    </source>
</evidence>
<reference evidence="10 11" key="1">
    <citation type="journal article" date="2024" name="Chem. Sci.">
        <title>Discovery of megapolipeptins by genome mining of a Burkholderiales bacteria collection.</title>
        <authorList>
            <person name="Paulo B.S."/>
            <person name="Recchia M.J.J."/>
            <person name="Lee S."/>
            <person name="Fergusson C.H."/>
            <person name="Romanowski S.B."/>
            <person name="Hernandez A."/>
            <person name="Krull N."/>
            <person name="Liu D.Y."/>
            <person name="Cavanagh H."/>
            <person name="Bos A."/>
            <person name="Gray C.A."/>
            <person name="Murphy B.T."/>
            <person name="Linington R.G."/>
            <person name="Eustaquio A.S."/>
        </authorList>
    </citation>
    <scope>NUCLEOTIDE SEQUENCE [LARGE SCALE GENOMIC DNA]</scope>
    <source>
        <strain evidence="10 11">RL21-008-BIB-B</strain>
    </source>
</reference>
<dbReference type="RefSeq" id="WP_408165706.1">
    <property type="nucleotide sequence ID" value="NZ_JAQQFR010000002.1"/>
</dbReference>
<dbReference type="Gene3D" id="2.40.50.100">
    <property type="match status" value="1"/>
</dbReference>
<dbReference type="InterPro" id="IPR058625">
    <property type="entry name" value="MdtA-like_BSH"/>
</dbReference>
<sequence>MNIRQKKILRYPLIAALALVLLAFAKLAFFPSTVAPNYLTATAERRDIQDTVLASGTIKAFKQVSVGAQASGQIKSLKVALGDQVKKGQLVAEIDSLTQENALKTAEAELEDTRAQLRAKEATLKQSELAYQRQQQMLAQDASSRENYETAEATLNTTRADIAALKAQIDKGKISVDTARVTLGYTKITAPIDGTVVAIVAQEGQTVNANQSTPTIIKVARMDTVTIKAQISEADVTRVYTGQQVYFTILGEPDKRYTTTLRSIEPAPDSILQDDTSTTSTTSTTSSSTSTAIYYNGLLDVPNPDGKLRISMTTQVYIVLAEAHNAVVVPSTALGERDADGRYTVRVINAQGKGIATARKVRIGINTNANVQITEGLNAGERVVIGNSNGVDTAATNTRRGPPPMM</sequence>
<protein>
    <submittedName>
        <fullName evidence="10">Efflux RND transporter periplasmic adaptor subunit</fullName>
    </submittedName>
</protein>
<dbReference type="Pfam" id="PF25917">
    <property type="entry name" value="BSH_RND"/>
    <property type="match status" value="1"/>
</dbReference>
<dbReference type="Pfam" id="PF25876">
    <property type="entry name" value="HH_MFP_RND"/>
    <property type="match status" value="1"/>
</dbReference>
<name>A0ABW8Z383_9BURK</name>
<evidence type="ECO:0000259" key="7">
    <source>
        <dbReference type="Pfam" id="PF25876"/>
    </source>
</evidence>
<keyword evidence="11" id="KW-1185">Reference proteome</keyword>
<proteinExistence type="inferred from homology"/>
<feature type="region of interest" description="Disordered" evidence="6">
    <location>
        <begin position="266"/>
        <end position="288"/>
    </location>
</feature>
<keyword evidence="4 5" id="KW-0175">Coiled coil</keyword>
<dbReference type="InterPro" id="IPR030190">
    <property type="entry name" value="MacA_alpha-hairpin_sf"/>
</dbReference>
<dbReference type="PANTHER" id="PTHR30469:SF33">
    <property type="entry name" value="SLR1207 PROTEIN"/>
    <property type="match status" value="1"/>
</dbReference>
<comment type="subcellular location">
    <subcellularLocation>
        <location evidence="1">Cell envelope</location>
    </subcellularLocation>
</comment>
<dbReference type="SUPFAM" id="SSF111369">
    <property type="entry name" value="HlyD-like secretion proteins"/>
    <property type="match status" value="1"/>
</dbReference>
<evidence type="ECO:0000256" key="6">
    <source>
        <dbReference type="SAM" id="MobiDB-lite"/>
    </source>
</evidence>
<evidence type="ECO:0000256" key="5">
    <source>
        <dbReference type="SAM" id="Coils"/>
    </source>
</evidence>
<feature type="coiled-coil region" evidence="5">
    <location>
        <begin position="96"/>
        <end position="168"/>
    </location>
</feature>
<dbReference type="NCBIfam" id="TIGR01730">
    <property type="entry name" value="RND_mfp"/>
    <property type="match status" value="1"/>
</dbReference>
<evidence type="ECO:0000256" key="2">
    <source>
        <dbReference type="ARBA" id="ARBA00009477"/>
    </source>
</evidence>
<feature type="compositionally biased region" description="Low complexity" evidence="6">
    <location>
        <begin position="276"/>
        <end position="288"/>
    </location>
</feature>
<evidence type="ECO:0000256" key="3">
    <source>
        <dbReference type="ARBA" id="ARBA00022448"/>
    </source>
</evidence>
<feature type="domain" description="Multidrug resistance protein MdtA-like C-terminal permuted SH3" evidence="9">
    <location>
        <begin position="325"/>
        <end position="386"/>
    </location>
</feature>
<organism evidence="10 11">
    <name type="scientific">Herbaspirillum rhizosphaerae</name>
    <dbReference type="NCBI Taxonomy" id="346179"/>
    <lineage>
        <taxon>Bacteria</taxon>
        <taxon>Pseudomonadati</taxon>
        <taxon>Pseudomonadota</taxon>
        <taxon>Betaproteobacteria</taxon>
        <taxon>Burkholderiales</taxon>
        <taxon>Oxalobacteraceae</taxon>
        <taxon>Herbaspirillum</taxon>
    </lineage>
</organism>
<evidence type="ECO:0000256" key="1">
    <source>
        <dbReference type="ARBA" id="ARBA00004196"/>
    </source>
</evidence>
<dbReference type="Proteomes" id="UP001629214">
    <property type="component" value="Unassembled WGS sequence"/>
</dbReference>